<dbReference type="InterPro" id="IPR001647">
    <property type="entry name" value="HTH_TetR"/>
</dbReference>
<dbReference type="Gene3D" id="1.10.357.10">
    <property type="entry name" value="Tetracycline Repressor, domain 2"/>
    <property type="match status" value="1"/>
</dbReference>
<feature type="DNA-binding region" description="H-T-H motif" evidence="4">
    <location>
        <begin position="50"/>
        <end position="69"/>
    </location>
</feature>
<organism evidence="6 7">
    <name type="scientific">Nocardioides nanhaiensis</name>
    <dbReference type="NCBI Taxonomy" id="1476871"/>
    <lineage>
        <taxon>Bacteria</taxon>
        <taxon>Bacillati</taxon>
        <taxon>Actinomycetota</taxon>
        <taxon>Actinomycetes</taxon>
        <taxon>Propionibacteriales</taxon>
        <taxon>Nocardioidaceae</taxon>
        <taxon>Nocardioides</taxon>
    </lineage>
</organism>
<comment type="caution">
    <text evidence="6">The sequence shown here is derived from an EMBL/GenBank/DDBJ whole genome shotgun (WGS) entry which is preliminary data.</text>
</comment>
<dbReference type="InterPro" id="IPR036271">
    <property type="entry name" value="Tet_transcr_reg_TetR-rel_C_sf"/>
</dbReference>
<dbReference type="Gene3D" id="1.10.10.60">
    <property type="entry name" value="Homeodomain-like"/>
    <property type="match status" value="1"/>
</dbReference>
<dbReference type="Proteomes" id="UP001500621">
    <property type="component" value="Unassembled WGS sequence"/>
</dbReference>
<accession>A0ABP8W7K0</accession>
<evidence type="ECO:0000256" key="3">
    <source>
        <dbReference type="ARBA" id="ARBA00023163"/>
    </source>
</evidence>
<evidence type="ECO:0000256" key="2">
    <source>
        <dbReference type="ARBA" id="ARBA00023125"/>
    </source>
</evidence>
<keyword evidence="2 4" id="KW-0238">DNA-binding</keyword>
<evidence type="ECO:0000256" key="1">
    <source>
        <dbReference type="ARBA" id="ARBA00023015"/>
    </source>
</evidence>
<evidence type="ECO:0000256" key="4">
    <source>
        <dbReference type="PROSITE-ProRule" id="PRU00335"/>
    </source>
</evidence>
<sequence>MARSLVDLLWRDHPEAPRGGSRGPESRVSTGEVVAAALDLADSGGLAEVTVRRLGAHLGISAMSVYTHVGSRDDLLVLMADAAHAQMDLPAFGRAGWRTRCRRVAEANRAQLLARAWLLDVDDDRTVLGPGTIAKYDHELQAFEGLGLDDVARDAALTLLLDLARSSARVARRRPTTGTNVGAEEWARWGPALGRYLGDAHPLAQRVGGAAGAAMGAASSPDHAWRFALERVLDGLSSLGR</sequence>
<evidence type="ECO:0000259" key="5">
    <source>
        <dbReference type="PROSITE" id="PS50977"/>
    </source>
</evidence>
<feature type="domain" description="HTH tetR-type" evidence="5">
    <location>
        <begin position="27"/>
        <end position="87"/>
    </location>
</feature>
<dbReference type="SUPFAM" id="SSF48498">
    <property type="entry name" value="Tetracyclin repressor-like, C-terminal domain"/>
    <property type="match status" value="1"/>
</dbReference>
<dbReference type="Pfam" id="PF00440">
    <property type="entry name" value="TetR_N"/>
    <property type="match status" value="1"/>
</dbReference>
<reference evidence="7" key="1">
    <citation type="journal article" date="2019" name="Int. J. Syst. Evol. Microbiol.">
        <title>The Global Catalogue of Microorganisms (GCM) 10K type strain sequencing project: providing services to taxonomists for standard genome sequencing and annotation.</title>
        <authorList>
            <consortium name="The Broad Institute Genomics Platform"/>
            <consortium name="The Broad Institute Genome Sequencing Center for Infectious Disease"/>
            <person name="Wu L."/>
            <person name="Ma J."/>
        </authorList>
    </citation>
    <scope>NUCLEOTIDE SEQUENCE [LARGE SCALE GENOMIC DNA]</scope>
    <source>
        <strain evidence="7">JCM 18127</strain>
    </source>
</reference>
<dbReference type="RefSeq" id="WP_345265318.1">
    <property type="nucleotide sequence ID" value="NZ_BAABIM010000002.1"/>
</dbReference>
<dbReference type="PROSITE" id="PS50977">
    <property type="entry name" value="HTH_TETR_2"/>
    <property type="match status" value="1"/>
</dbReference>
<dbReference type="SUPFAM" id="SSF46689">
    <property type="entry name" value="Homeodomain-like"/>
    <property type="match status" value="1"/>
</dbReference>
<dbReference type="Pfam" id="PF02909">
    <property type="entry name" value="TetR_C_1"/>
    <property type="match status" value="1"/>
</dbReference>
<keyword evidence="3" id="KW-0804">Transcription</keyword>
<dbReference type="InterPro" id="IPR009057">
    <property type="entry name" value="Homeodomain-like_sf"/>
</dbReference>
<keyword evidence="7" id="KW-1185">Reference proteome</keyword>
<proteinExistence type="predicted"/>
<keyword evidence="1" id="KW-0805">Transcription regulation</keyword>
<dbReference type="InterPro" id="IPR004111">
    <property type="entry name" value="Repressor_TetR_C"/>
</dbReference>
<protein>
    <recommendedName>
        <fullName evidence="5">HTH tetR-type domain-containing protein</fullName>
    </recommendedName>
</protein>
<gene>
    <name evidence="6" type="ORF">GCM10023226_20080</name>
</gene>
<dbReference type="EMBL" id="BAABIM010000002">
    <property type="protein sequence ID" value="GAA4682927.1"/>
    <property type="molecule type" value="Genomic_DNA"/>
</dbReference>
<evidence type="ECO:0000313" key="6">
    <source>
        <dbReference type="EMBL" id="GAA4682927.1"/>
    </source>
</evidence>
<name>A0ABP8W7K0_9ACTN</name>
<evidence type="ECO:0000313" key="7">
    <source>
        <dbReference type="Proteomes" id="UP001500621"/>
    </source>
</evidence>